<dbReference type="InterPro" id="IPR013657">
    <property type="entry name" value="SCL35B1-4/HUT1"/>
</dbReference>
<evidence type="ECO:0000256" key="8">
    <source>
        <dbReference type="SAM" id="Phobius"/>
    </source>
</evidence>
<dbReference type="PANTHER" id="PTHR10778">
    <property type="entry name" value="SOLUTE CARRIER FAMILY 35 MEMBER B"/>
    <property type="match status" value="1"/>
</dbReference>
<keyword evidence="3" id="KW-0813">Transport</keyword>
<evidence type="ECO:0000313" key="9">
    <source>
        <dbReference type="EMBL" id="KAK2169457.1"/>
    </source>
</evidence>
<comment type="similarity">
    <text evidence="2">Belongs to the nucleotide-sugar transporter family. SLC35B subfamily.</text>
</comment>
<accession>A0AAD9KE30</accession>
<comment type="caution">
    <text evidence="9">The sequence shown here is derived from an EMBL/GenBank/DDBJ whole genome shotgun (WGS) entry which is preliminary data.</text>
</comment>
<dbReference type="GO" id="GO:0005789">
    <property type="term" value="C:endoplasmic reticulum membrane"/>
    <property type="evidence" value="ECO:0007669"/>
    <property type="project" value="TreeGrafter"/>
</dbReference>
<evidence type="ECO:0000313" key="10">
    <source>
        <dbReference type="Proteomes" id="UP001209878"/>
    </source>
</evidence>
<feature type="transmembrane region" description="Helical" evidence="8">
    <location>
        <begin position="6"/>
        <end position="25"/>
    </location>
</feature>
<feature type="transmembrane region" description="Helical" evidence="8">
    <location>
        <begin position="99"/>
        <end position="117"/>
    </location>
</feature>
<dbReference type="EMBL" id="JAODUO010001189">
    <property type="protein sequence ID" value="KAK2169457.1"/>
    <property type="molecule type" value="Genomic_DNA"/>
</dbReference>
<sequence>MNPSIAIAAVFIGCCSNLVFLELLITESPSSGNLITFVQFVFISFEGLFFTSKFFTKKPTIPISMFATMASMHMVDVMYQNVLHLVNVSIPIQLMLRTYIFMVAQFFIVNVANNYALNFNIPMPLHLIFRSLHCIKIRLRGDDHSWHHLGDSCVSPRSSILLLLFALYMSARMGIYQETVYAQFGKHPSEALFYNHFLPLPAFLFLSKDIYNHMIVFSQSTPIVLPFLGIAVPKLWLFLIGNTLTHPRYVCIRSVFILTTECTSLSVTLVVTLRKFLSLLFSIIYFNNPFTLYHWLGTAFVFSGTLLFTDAFSLLNKAYSHMRTMLSEKKKTA</sequence>
<evidence type="ECO:0000256" key="3">
    <source>
        <dbReference type="ARBA" id="ARBA00022448"/>
    </source>
</evidence>
<dbReference type="GO" id="GO:0000139">
    <property type="term" value="C:Golgi membrane"/>
    <property type="evidence" value="ECO:0007669"/>
    <property type="project" value="TreeGrafter"/>
</dbReference>
<evidence type="ECO:0000256" key="4">
    <source>
        <dbReference type="ARBA" id="ARBA00022597"/>
    </source>
</evidence>
<evidence type="ECO:0000256" key="6">
    <source>
        <dbReference type="ARBA" id="ARBA00022989"/>
    </source>
</evidence>
<dbReference type="PANTHER" id="PTHR10778:SF4">
    <property type="entry name" value="NUCLEOTIDE SUGAR TRANSPORTER SLC35B4"/>
    <property type="match status" value="1"/>
</dbReference>
<dbReference type="GO" id="GO:0005462">
    <property type="term" value="F:UDP-N-acetylglucosamine transmembrane transporter activity"/>
    <property type="evidence" value="ECO:0007669"/>
    <property type="project" value="TreeGrafter"/>
</dbReference>
<protein>
    <submittedName>
        <fullName evidence="9">Uncharacterized protein</fullName>
    </submittedName>
</protein>
<evidence type="ECO:0000256" key="2">
    <source>
        <dbReference type="ARBA" id="ARBA00010694"/>
    </source>
</evidence>
<keyword evidence="4" id="KW-0762">Sugar transport</keyword>
<keyword evidence="6 8" id="KW-1133">Transmembrane helix</keyword>
<dbReference type="Pfam" id="PF08449">
    <property type="entry name" value="UAA"/>
    <property type="match status" value="2"/>
</dbReference>
<proteinExistence type="inferred from homology"/>
<name>A0AAD9KE30_RIDPI</name>
<dbReference type="GO" id="GO:0005464">
    <property type="term" value="F:UDP-xylose transmembrane transporter activity"/>
    <property type="evidence" value="ECO:0007669"/>
    <property type="project" value="TreeGrafter"/>
</dbReference>
<feature type="transmembrane region" description="Helical" evidence="8">
    <location>
        <begin position="37"/>
        <end position="55"/>
    </location>
</feature>
<keyword evidence="10" id="KW-1185">Reference proteome</keyword>
<dbReference type="AlphaFoldDB" id="A0AAD9KE30"/>
<organism evidence="9 10">
    <name type="scientific">Ridgeia piscesae</name>
    <name type="common">Tubeworm</name>
    <dbReference type="NCBI Taxonomy" id="27915"/>
    <lineage>
        <taxon>Eukaryota</taxon>
        <taxon>Metazoa</taxon>
        <taxon>Spiralia</taxon>
        <taxon>Lophotrochozoa</taxon>
        <taxon>Annelida</taxon>
        <taxon>Polychaeta</taxon>
        <taxon>Sedentaria</taxon>
        <taxon>Canalipalpata</taxon>
        <taxon>Sabellida</taxon>
        <taxon>Siboglinidae</taxon>
        <taxon>Ridgeia</taxon>
    </lineage>
</organism>
<dbReference type="Proteomes" id="UP001209878">
    <property type="component" value="Unassembled WGS sequence"/>
</dbReference>
<feature type="transmembrane region" description="Helical" evidence="8">
    <location>
        <begin position="154"/>
        <end position="171"/>
    </location>
</feature>
<comment type="subcellular location">
    <subcellularLocation>
        <location evidence="1">Endomembrane system</location>
        <topology evidence="1">Multi-pass membrane protein</topology>
    </subcellularLocation>
</comment>
<keyword evidence="7 8" id="KW-0472">Membrane</keyword>
<feature type="transmembrane region" description="Helical" evidence="8">
    <location>
        <begin position="292"/>
        <end position="315"/>
    </location>
</feature>
<evidence type="ECO:0000256" key="1">
    <source>
        <dbReference type="ARBA" id="ARBA00004127"/>
    </source>
</evidence>
<evidence type="ECO:0000256" key="5">
    <source>
        <dbReference type="ARBA" id="ARBA00022692"/>
    </source>
</evidence>
<keyword evidence="5 8" id="KW-0812">Transmembrane</keyword>
<feature type="transmembrane region" description="Helical" evidence="8">
    <location>
        <begin position="223"/>
        <end position="244"/>
    </location>
</feature>
<evidence type="ECO:0000256" key="7">
    <source>
        <dbReference type="ARBA" id="ARBA00023136"/>
    </source>
</evidence>
<reference evidence="9" key="1">
    <citation type="journal article" date="2023" name="Mol. Biol. Evol.">
        <title>Third-Generation Sequencing Reveals the Adaptive Role of the Epigenome in Three Deep-Sea Polychaetes.</title>
        <authorList>
            <person name="Perez M."/>
            <person name="Aroh O."/>
            <person name="Sun Y."/>
            <person name="Lan Y."/>
            <person name="Juniper S.K."/>
            <person name="Young C.R."/>
            <person name="Angers B."/>
            <person name="Qian P.Y."/>
        </authorList>
    </citation>
    <scope>NUCLEOTIDE SEQUENCE</scope>
    <source>
        <strain evidence="9">R07B-5</strain>
    </source>
</reference>
<gene>
    <name evidence="9" type="ORF">NP493_1188g00036</name>
</gene>